<accession>A0A4S5BES5</accession>
<dbReference type="Proteomes" id="UP000319252">
    <property type="component" value="Unassembled WGS sequence"/>
</dbReference>
<dbReference type="AlphaFoldDB" id="A0A4S5BES5"/>
<dbReference type="InterPro" id="IPR009057">
    <property type="entry name" value="Homeodomain-like_sf"/>
</dbReference>
<reference evidence="5 14" key="5">
    <citation type="submission" date="2020-05" db="EMBL/GenBank/DDBJ databases">
        <title>Draft Genome Sequence of Bifidobacterium longum subsp. Infantis BI-G201, a Commercialization Strain.</title>
        <authorList>
            <person name="Song J."/>
            <person name="Xu Y."/>
            <person name="Han D."/>
            <person name="Teng Q."/>
            <person name="Jiang D."/>
            <person name="Liu Q."/>
        </authorList>
    </citation>
    <scope>NUCLEOTIDE SEQUENCE [LARGE SCALE GENOMIC DNA]</scope>
    <source>
        <strain evidence="5 14">BI-G201</strain>
    </source>
</reference>
<reference evidence="7 11" key="3">
    <citation type="submission" date="2019-07" db="EMBL/GenBank/DDBJ databases">
        <authorList>
            <person name="Chang H.-W."/>
            <person name="Raman A."/>
            <person name="Venkatesh S."/>
            <person name="Gehrig J."/>
        </authorList>
    </citation>
    <scope>NUCLEOTIDE SEQUENCE [LARGE SCALE GENOMIC DNA]</scope>
    <source>
        <strain evidence="7">B.longum_ssp_infantis_4</strain>
    </source>
</reference>
<reference evidence="8 12" key="2">
    <citation type="submission" date="2019-07" db="EMBL/GenBank/DDBJ databases">
        <authorList>
            <person name="Hibberd C M."/>
            <person name="Gehrig L. J."/>
            <person name="Chang H.-W."/>
            <person name="Venkatesh S."/>
        </authorList>
    </citation>
    <scope>NUCLEOTIDE SEQUENCE [LARGE SCALE GENOMIC DNA]</scope>
    <source>
        <strain evidence="8">Bifidobacterium_longum_subsp_infantis_JG_Bg463</strain>
    </source>
</reference>
<dbReference type="EMBL" id="JABNND010000024">
    <property type="protein sequence ID" value="NQX51732.1"/>
    <property type="molecule type" value="Genomic_DNA"/>
</dbReference>
<evidence type="ECO:0000313" key="9">
    <source>
        <dbReference type="EMBL" id="VWQ35649.1"/>
    </source>
</evidence>
<evidence type="ECO:0000313" key="13">
    <source>
        <dbReference type="Proteomes" id="UP000494246"/>
    </source>
</evidence>
<dbReference type="RefSeq" id="WP_065474010.1">
    <property type="nucleotide sequence ID" value="NZ_BCYG01000043.1"/>
</dbReference>
<dbReference type="Proteomes" id="UP000345266">
    <property type="component" value="Unassembled WGS sequence"/>
</dbReference>
<dbReference type="EMBL" id="CABHML010000038">
    <property type="protein sequence ID" value="VUW83008.1"/>
    <property type="molecule type" value="Genomic_DNA"/>
</dbReference>
<sequence length="346" mass="38669">MRNAILLINRMWCYDFSTVLQVFDGDISPIQNTDNHLSILSPFEHVRLNHNVVVTPEALGDPEGYDLVITPGFFHPTPMFSESSNFLQPLWHGQPACEMARQWLIRAHAAGADVASLGTGTFFLGWAGLIDGVEVTTHWMFSDILQRRFPHAIVRPESLFVHDEAHRIWTCGGGTSSLDLCLTIMRHQYGQGLASSVSRTLLTSGARSNNNPQCIPERSSGSERKDVALSKITAPVLAHPEKPWTVDSIAALGNMSARTLQRRFQMEYGKSAIQWLLEQRLAIARELLETTTLTTNMIAKRVGMSSSDLLRKNFQTHLGMSPAQYRKQYNARRNSSGREASHIGNK</sequence>
<reference evidence="6 10" key="1">
    <citation type="submission" date="2019-04" db="EMBL/GenBank/DDBJ databases">
        <title>Genome Announcement To Ensure Probiotic Safety of Bifidobacterium longum subsp infantis UBBI-01.</title>
        <authorList>
            <person name="Sulthana A."/>
            <person name="Lakshmi S.G."/>
            <person name="Madempudi R.S."/>
        </authorList>
    </citation>
    <scope>NUCLEOTIDE SEQUENCE [LARGE SCALE GENOMIC DNA]</scope>
    <source>
        <strain evidence="6 10">UBBI-01</strain>
    </source>
</reference>
<evidence type="ECO:0000313" key="7">
    <source>
        <dbReference type="EMBL" id="VUW83008.1"/>
    </source>
</evidence>
<dbReference type="SMART" id="SM00342">
    <property type="entry name" value="HTH_ARAC"/>
    <property type="match status" value="1"/>
</dbReference>
<dbReference type="Pfam" id="PF12833">
    <property type="entry name" value="HTH_18"/>
    <property type="match status" value="1"/>
</dbReference>
<dbReference type="InterPro" id="IPR018060">
    <property type="entry name" value="HTH_AraC"/>
</dbReference>
<dbReference type="InterPro" id="IPR052158">
    <property type="entry name" value="INH-QAR"/>
</dbReference>
<dbReference type="GO" id="GO:0043565">
    <property type="term" value="F:sequence-specific DNA binding"/>
    <property type="evidence" value="ECO:0007669"/>
    <property type="project" value="InterPro"/>
</dbReference>
<evidence type="ECO:0000313" key="6">
    <source>
        <dbReference type="EMBL" id="THJ29213.1"/>
    </source>
</evidence>
<evidence type="ECO:0000259" key="4">
    <source>
        <dbReference type="PROSITE" id="PS01124"/>
    </source>
</evidence>
<dbReference type="Gene3D" id="3.40.50.880">
    <property type="match status" value="1"/>
</dbReference>
<evidence type="ECO:0000313" key="12">
    <source>
        <dbReference type="Proteomes" id="UP000345266"/>
    </source>
</evidence>
<evidence type="ECO:0000313" key="14">
    <source>
        <dbReference type="Proteomes" id="UP000551316"/>
    </source>
</evidence>
<protein>
    <submittedName>
        <fullName evidence="7">HTH-type transcriptional regulator CdhR</fullName>
    </submittedName>
    <submittedName>
        <fullName evidence="6">Helix-turn-helix domain-containing protein</fullName>
    </submittedName>
</protein>
<organism evidence="6 10">
    <name type="scientific">Bifidobacterium longum subsp. infantis</name>
    <dbReference type="NCBI Taxonomy" id="1682"/>
    <lineage>
        <taxon>Bacteria</taxon>
        <taxon>Bacillati</taxon>
        <taxon>Actinomycetota</taxon>
        <taxon>Actinomycetes</taxon>
        <taxon>Bifidobacteriales</taxon>
        <taxon>Bifidobacteriaceae</taxon>
        <taxon>Bifidobacterium</taxon>
    </lineage>
</organism>
<dbReference type="EMBL" id="CABWKH010000012">
    <property type="protein sequence ID" value="VWQ35649.1"/>
    <property type="molecule type" value="Genomic_DNA"/>
</dbReference>
<keyword evidence="2" id="KW-0804">Transcription</keyword>
<dbReference type="PANTHER" id="PTHR43130">
    <property type="entry name" value="ARAC-FAMILY TRANSCRIPTIONAL REGULATOR"/>
    <property type="match status" value="1"/>
</dbReference>
<dbReference type="Proteomes" id="UP000306697">
    <property type="component" value="Unassembled WGS sequence"/>
</dbReference>
<feature type="region of interest" description="Disordered" evidence="3">
    <location>
        <begin position="321"/>
        <end position="346"/>
    </location>
</feature>
<dbReference type="InterPro" id="IPR029062">
    <property type="entry name" value="Class_I_gatase-like"/>
</dbReference>
<dbReference type="SUPFAM" id="SSF46689">
    <property type="entry name" value="Homeodomain-like"/>
    <property type="match status" value="2"/>
</dbReference>
<dbReference type="Gene3D" id="1.10.10.60">
    <property type="entry name" value="Homeodomain-like"/>
    <property type="match status" value="1"/>
</dbReference>
<evidence type="ECO:0000313" key="5">
    <source>
        <dbReference type="EMBL" id="NQX51732.1"/>
    </source>
</evidence>
<evidence type="ECO:0000256" key="3">
    <source>
        <dbReference type="SAM" id="MobiDB-lite"/>
    </source>
</evidence>
<evidence type="ECO:0000313" key="11">
    <source>
        <dbReference type="Proteomes" id="UP000319252"/>
    </source>
</evidence>
<keyword evidence="1" id="KW-0805">Transcription regulation</keyword>
<evidence type="ECO:0000256" key="1">
    <source>
        <dbReference type="ARBA" id="ARBA00023015"/>
    </source>
</evidence>
<dbReference type="Proteomes" id="UP000494246">
    <property type="component" value="Unassembled WGS sequence"/>
</dbReference>
<dbReference type="PANTHER" id="PTHR43130:SF3">
    <property type="entry name" value="HTH-TYPE TRANSCRIPTIONAL REGULATOR RV1931C"/>
    <property type="match status" value="1"/>
</dbReference>
<proteinExistence type="predicted"/>
<gene>
    <name evidence="7" type="primary">cdhR</name>
    <name evidence="9" type="ORF">BIFLH23_01271</name>
    <name evidence="8" type="ORF">BLJG463_02457</name>
    <name evidence="7" type="ORF">BLONGUMMC1_00848</name>
    <name evidence="6" type="ORF">E6L38_07800</name>
    <name evidence="5" type="ORF">HNS28_09915</name>
</gene>
<dbReference type="PROSITE" id="PS01124">
    <property type="entry name" value="HTH_ARAC_FAMILY_2"/>
    <property type="match status" value="1"/>
</dbReference>
<dbReference type="Proteomes" id="UP000551316">
    <property type="component" value="Unassembled WGS sequence"/>
</dbReference>
<feature type="domain" description="HTH araC/xylS-type" evidence="4">
    <location>
        <begin position="230"/>
        <end position="328"/>
    </location>
</feature>
<reference evidence="9 13" key="4">
    <citation type="submission" date="2019-10" db="EMBL/GenBank/DDBJ databases">
        <authorList>
            <consortium name="Melissa Lawson"/>
            <person name="O'neill I."/>
        </authorList>
    </citation>
    <scope>NUCLEOTIDE SEQUENCE [LARGE SCALE GENOMIC DNA]</scope>
    <source>
        <strain evidence="9">LH_23</strain>
    </source>
</reference>
<name>A0A4S5BES5_BIFLI</name>
<dbReference type="GO" id="GO:0003700">
    <property type="term" value="F:DNA-binding transcription factor activity"/>
    <property type="evidence" value="ECO:0007669"/>
    <property type="project" value="InterPro"/>
</dbReference>
<dbReference type="SUPFAM" id="SSF52317">
    <property type="entry name" value="Class I glutamine amidotransferase-like"/>
    <property type="match status" value="1"/>
</dbReference>
<evidence type="ECO:0000313" key="8">
    <source>
        <dbReference type="EMBL" id="VUX38773.1"/>
    </source>
</evidence>
<dbReference type="EMBL" id="SSWL01000010">
    <property type="protein sequence ID" value="THJ29213.1"/>
    <property type="molecule type" value="Genomic_DNA"/>
</dbReference>
<dbReference type="EMBL" id="CABHNT010000065">
    <property type="protein sequence ID" value="VUX38773.1"/>
    <property type="molecule type" value="Genomic_DNA"/>
</dbReference>
<evidence type="ECO:0000256" key="2">
    <source>
        <dbReference type="ARBA" id="ARBA00023163"/>
    </source>
</evidence>
<evidence type="ECO:0000313" key="10">
    <source>
        <dbReference type="Proteomes" id="UP000306697"/>
    </source>
</evidence>